<feature type="domain" description="Rieske" evidence="5">
    <location>
        <begin position="1"/>
        <end position="97"/>
    </location>
</feature>
<dbReference type="Pfam" id="PF00355">
    <property type="entry name" value="Rieske"/>
    <property type="match status" value="1"/>
</dbReference>
<evidence type="ECO:0000256" key="4">
    <source>
        <dbReference type="ARBA" id="ARBA00023014"/>
    </source>
</evidence>
<evidence type="ECO:0000256" key="2">
    <source>
        <dbReference type="ARBA" id="ARBA00022723"/>
    </source>
</evidence>
<dbReference type="CDD" id="cd03467">
    <property type="entry name" value="Rieske"/>
    <property type="match status" value="1"/>
</dbReference>
<evidence type="ECO:0000313" key="7">
    <source>
        <dbReference type="Proteomes" id="UP000077752"/>
    </source>
</evidence>
<dbReference type="PROSITE" id="PS51296">
    <property type="entry name" value="RIESKE"/>
    <property type="match status" value="1"/>
</dbReference>
<dbReference type="GO" id="GO:0046872">
    <property type="term" value="F:metal ion binding"/>
    <property type="evidence" value="ECO:0007669"/>
    <property type="project" value="UniProtKB-KW"/>
</dbReference>
<keyword evidence="1" id="KW-0001">2Fe-2S</keyword>
<gene>
    <name evidence="6" type="ORF">AYO28_22235</name>
</gene>
<dbReference type="EMBL" id="LUCV01000027">
    <property type="protein sequence ID" value="OAI91274.1"/>
    <property type="molecule type" value="Genomic_DNA"/>
</dbReference>
<name>A0A177SL55_PSEPU</name>
<dbReference type="AlphaFoldDB" id="A0A177SL55"/>
<dbReference type="InterPro" id="IPR017941">
    <property type="entry name" value="Rieske_2Fe-2S"/>
</dbReference>
<dbReference type="InterPro" id="IPR036922">
    <property type="entry name" value="Rieske_2Fe-2S_sf"/>
</dbReference>
<evidence type="ECO:0000313" key="6">
    <source>
        <dbReference type="EMBL" id="OAI91274.1"/>
    </source>
</evidence>
<evidence type="ECO:0000259" key="5">
    <source>
        <dbReference type="PROSITE" id="PS51296"/>
    </source>
</evidence>
<dbReference type="SUPFAM" id="SSF50022">
    <property type="entry name" value="ISP domain"/>
    <property type="match status" value="1"/>
</dbReference>
<comment type="caution">
    <text evidence="6">The sequence shown here is derived from an EMBL/GenBank/DDBJ whole genome shotgun (WGS) entry which is preliminary data.</text>
</comment>
<protein>
    <submittedName>
        <fullName evidence="6">Rieske iron-sulfur protein</fullName>
    </submittedName>
</protein>
<dbReference type="GO" id="GO:0051537">
    <property type="term" value="F:2 iron, 2 sulfur cluster binding"/>
    <property type="evidence" value="ECO:0007669"/>
    <property type="project" value="UniProtKB-KW"/>
</dbReference>
<dbReference type="Proteomes" id="UP000077752">
    <property type="component" value="Unassembled WGS sequence"/>
</dbReference>
<sequence>MFVALERLINLHDGYRKTFRVNGQALLLLVVDNRPVLLEDRCPHQGAPLAAATLEGDVLRCPRHGLSFSLASGRALQPGCAALNLISLAYEGDRIGIDL</sequence>
<evidence type="ECO:0000256" key="1">
    <source>
        <dbReference type="ARBA" id="ARBA00022714"/>
    </source>
</evidence>
<keyword evidence="2" id="KW-0479">Metal-binding</keyword>
<proteinExistence type="predicted"/>
<keyword evidence="3" id="KW-0408">Iron</keyword>
<dbReference type="Gene3D" id="2.102.10.10">
    <property type="entry name" value="Rieske [2Fe-2S] iron-sulphur domain"/>
    <property type="match status" value="1"/>
</dbReference>
<reference evidence="6 7" key="1">
    <citation type="submission" date="2016-03" db="EMBL/GenBank/DDBJ databases">
        <title>Draft Genome Assembly of Pseudomonas putida strain CBF10-2.</title>
        <authorList>
            <person name="Iyer R.S."/>
            <person name="Damania A."/>
        </authorList>
    </citation>
    <scope>NUCLEOTIDE SEQUENCE [LARGE SCALE GENOMIC DNA]</scope>
    <source>
        <strain evidence="6 7">CBF10-2</strain>
    </source>
</reference>
<dbReference type="RefSeq" id="WP_037061725.1">
    <property type="nucleotide sequence ID" value="NZ_LUCV01000027.1"/>
</dbReference>
<accession>A0A177SL55</accession>
<organism evidence="6 7">
    <name type="scientific">Pseudomonas putida</name>
    <name type="common">Arthrobacter siderocapsulatus</name>
    <dbReference type="NCBI Taxonomy" id="303"/>
    <lineage>
        <taxon>Bacteria</taxon>
        <taxon>Pseudomonadati</taxon>
        <taxon>Pseudomonadota</taxon>
        <taxon>Gammaproteobacteria</taxon>
        <taxon>Pseudomonadales</taxon>
        <taxon>Pseudomonadaceae</taxon>
        <taxon>Pseudomonas</taxon>
    </lineage>
</organism>
<keyword evidence="4" id="KW-0411">Iron-sulfur</keyword>
<evidence type="ECO:0000256" key="3">
    <source>
        <dbReference type="ARBA" id="ARBA00023004"/>
    </source>
</evidence>